<proteinExistence type="predicted"/>
<evidence type="ECO:0000256" key="1">
    <source>
        <dbReference type="SAM" id="MobiDB-lite"/>
    </source>
</evidence>
<dbReference type="EMBL" id="JAGTJR010000006">
    <property type="protein sequence ID" value="KAH7058740.1"/>
    <property type="molecule type" value="Genomic_DNA"/>
</dbReference>
<comment type="caution">
    <text evidence="2">The sequence shown here is derived from an EMBL/GenBank/DDBJ whole genome shotgun (WGS) entry which is preliminary data.</text>
</comment>
<evidence type="ECO:0000313" key="2">
    <source>
        <dbReference type="EMBL" id="KAH7058740.1"/>
    </source>
</evidence>
<organism evidence="2 3">
    <name type="scientific">Macrophomina phaseolina</name>
    <dbReference type="NCBI Taxonomy" id="35725"/>
    <lineage>
        <taxon>Eukaryota</taxon>
        <taxon>Fungi</taxon>
        <taxon>Dikarya</taxon>
        <taxon>Ascomycota</taxon>
        <taxon>Pezizomycotina</taxon>
        <taxon>Dothideomycetes</taxon>
        <taxon>Dothideomycetes incertae sedis</taxon>
        <taxon>Botryosphaeriales</taxon>
        <taxon>Botryosphaeriaceae</taxon>
        <taxon>Macrophomina</taxon>
    </lineage>
</organism>
<protein>
    <submittedName>
        <fullName evidence="2">Uncharacterized protein</fullName>
    </submittedName>
</protein>
<sequence>MILAGHWAGRAATCLLSTRRHQTDLRNLATLRRGPIDEFPVQIQGGAGGRPCERRRWRRGNAAADLRCTPPASQPSSPGPHCADSTLGLSRPAPRPRPPLNTTPVCGTAAHNHGAAYRHHRQRHRTHGAGLIAQPQLVGHAEASPMPQHGLRVPEDAAALQPLLSIVFRGHDSPRRQIAPAIFRKGQAARQRQTAGEGCVTGMPLTVSLNPCALPNHTHQPQHKSFADLRRAPPRSPAAKSRTAAGLTGNRCEPASLALSALSARDARTDKGPAPANGMPCRP</sequence>
<evidence type="ECO:0000313" key="3">
    <source>
        <dbReference type="Proteomes" id="UP000774617"/>
    </source>
</evidence>
<feature type="region of interest" description="Disordered" evidence="1">
    <location>
        <begin position="214"/>
        <end position="283"/>
    </location>
</feature>
<accession>A0ABQ8GKS8</accession>
<name>A0ABQ8GKS8_9PEZI</name>
<feature type="region of interest" description="Disordered" evidence="1">
    <location>
        <begin position="66"/>
        <end position="109"/>
    </location>
</feature>
<dbReference type="Proteomes" id="UP000774617">
    <property type="component" value="Unassembled WGS sequence"/>
</dbReference>
<keyword evidence="3" id="KW-1185">Reference proteome</keyword>
<gene>
    <name evidence="2" type="ORF">B0J12DRAFT_371763</name>
</gene>
<feature type="compositionally biased region" description="Low complexity" evidence="1">
    <location>
        <begin position="255"/>
        <end position="264"/>
    </location>
</feature>
<reference evidence="2 3" key="1">
    <citation type="journal article" date="2021" name="Nat. Commun.">
        <title>Genetic determinants of endophytism in the Arabidopsis root mycobiome.</title>
        <authorList>
            <person name="Mesny F."/>
            <person name="Miyauchi S."/>
            <person name="Thiergart T."/>
            <person name="Pickel B."/>
            <person name="Atanasova L."/>
            <person name="Karlsson M."/>
            <person name="Huettel B."/>
            <person name="Barry K.W."/>
            <person name="Haridas S."/>
            <person name="Chen C."/>
            <person name="Bauer D."/>
            <person name="Andreopoulos W."/>
            <person name="Pangilinan J."/>
            <person name="LaButti K."/>
            <person name="Riley R."/>
            <person name="Lipzen A."/>
            <person name="Clum A."/>
            <person name="Drula E."/>
            <person name="Henrissat B."/>
            <person name="Kohler A."/>
            <person name="Grigoriev I.V."/>
            <person name="Martin F.M."/>
            <person name="Hacquard S."/>
        </authorList>
    </citation>
    <scope>NUCLEOTIDE SEQUENCE [LARGE SCALE GENOMIC DNA]</scope>
    <source>
        <strain evidence="2 3">MPI-SDFR-AT-0080</strain>
    </source>
</reference>